<feature type="domain" description="DUF1985" evidence="2">
    <location>
        <begin position="12"/>
        <end position="142"/>
    </location>
</feature>
<evidence type="ECO:0000259" key="2">
    <source>
        <dbReference type="Pfam" id="PF09331"/>
    </source>
</evidence>
<sequence length="432" mass="48495">MKFLGGIIHRLLLRELHYNNPTDEIGFMLGNQSVRYSNVEFCLITGLRFRVVPDTTKYAIMENEIHQRYFTRADEVSLEEIRGVVTVVEFGEAYDAVKLCLIYMLNWILMGVDERFKIPVCQFRLVEDLDAFDAFPWGAHVYMHSIYSFKHALDGRRDKIERRQQEKGNDVLTVETYNIYGLSHALLVIPDLGKEFGARRVTDLTPRILKWELTKQPRWKKLAKIFKARTTFSRNNRIEGGGLTDRTSDSEGSEPAYEGLKPSDIEGYETDPQRERHRHMQVRFTTLGHGTSSWDSHGGVGSDGEGSTMRTHRDGPPPLDPDFILGDRTDRYTRGTDGTGGRSEDPLTRGVGSESQPQSRTSDSRLAPRTAVRSNPPSCPIFVHPASAVPLTTQHIDLATTVPFPTQQVGVDSAVPSLTQHVGIGSAVPIPG</sequence>
<dbReference type="PANTHER" id="PTHR48449">
    <property type="entry name" value="DUF1985 DOMAIN-CONTAINING PROTEIN"/>
    <property type="match status" value="1"/>
</dbReference>
<evidence type="ECO:0000313" key="4">
    <source>
        <dbReference type="Proteomes" id="UP001280121"/>
    </source>
</evidence>
<dbReference type="Pfam" id="PF09331">
    <property type="entry name" value="DUF1985"/>
    <property type="match status" value="1"/>
</dbReference>
<feature type="region of interest" description="Disordered" evidence="1">
    <location>
        <begin position="236"/>
        <end position="377"/>
    </location>
</feature>
<dbReference type="Proteomes" id="UP001280121">
    <property type="component" value="Unassembled WGS sequence"/>
</dbReference>
<dbReference type="AlphaFoldDB" id="A0AAD9WJW8"/>
<evidence type="ECO:0000256" key="1">
    <source>
        <dbReference type="SAM" id="MobiDB-lite"/>
    </source>
</evidence>
<name>A0AAD9WJW8_9ROSI</name>
<gene>
    <name evidence="3" type="ORF">Ddye_028693</name>
</gene>
<dbReference type="EMBL" id="JANJYI010000009">
    <property type="protein sequence ID" value="KAK2633901.1"/>
    <property type="molecule type" value="Genomic_DNA"/>
</dbReference>
<dbReference type="PANTHER" id="PTHR48449:SF1">
    <property type="entry name" value="DUF1985 DOMAIN-CONTAINING PROTEIN"/>
    <property type="match status" value="1"/>
</dbReference>
<comment type="caution">
    <text evidence="3">The sequence shown here is derived from an EMBL/GenBank/DDBJ whole genome shotgun (WGS) entry which is preliminary data.</text>
</comment>
<dbReference type="InterPro" id="IPR015410">
    <property type="entry name" value="DUF1985"/>
</dbReference>
<protein>
    <recommendedName>
        <fullName evidence="2">DUF1985 domain-containing protein</fullName>
    </recommendedName>
</protein>
<feature type="compositionally biased region" description="Basic and acidic residues" evidence="1">
    <location>
        <begin position="325"/>
        <end position="334"/>
    </location>
</feature>
<keyword evidence="4" id="KW-1185">Reference proteome</keyword>
<organism evidence="3 4">
    <name type="scientific">Dipteronia dyeriana</name>
    <dbReference type="NCBI Taxonomy" id="168575"/>
    <lineage>
        <taxon>Eukaryota</taxon>
        <taxon>Viridiplantae</taxon>
        <taxon>Streptophyta</taxon>
        <taxon>Embryophyta</taxon>
        <taxon>Tracheophyta</taxon>
        <taxon>Spermatophyta</taxon>
        <taxon>Magnoliopsida</taxon>
        <taxon>eudicotyledons</taxon>
        <taxon>Gunneridae</taxon>
        <taxon>Pentapetalae</taxon>
        <taxon>rosids</taxon>
        <taxon>malvids</taxon>
        <taxon>Sapindales</taxon>
        <taxon>Sapindaceae</taxon>
        <taxon>Hippocastanoideae</taxon>
        <taxon>Acereae</taxon>
        <taxon>Dipteronia</taxon>
    </lineage>
</organism>
<reference evidence="3" key="1">
    <citation type="journal article" date="2023" name="Plant J.">
        <title>Genome sequences and population genomics provide insights into the demographic history, inbreeding, and mutation load of two 'living fossil' tree species of Dipteronia.</title>
        <authorList>
            <person name="Feng Y."/>
            <person name="Comes H.P."/>
            <person name="Chen J."/>
            <person name="Zhu S."/>
            <person name="Lu R."/>
            <person name="Zhang X."/>
            <person name="Li P."/>
            <person name="Qiu J."/>
            <person name="Olsen K.M."/>
            <person name="Qiu Y."/>
        </authorList>
    </citation>
    <scope>NUCLEOTIDE SEQUENCE</scope>
    <source>
        <strain evidence="3">KIB01</strain>
    </source>
</reference>
<proteinExistence type="predicted"/>
<accession>A0AAD9WJW8</accession>
<evidence type="ECO:0000313" key="3">
    <source>
        <dbReference type="EMBL" id="KAK2633901.1"/>
    </source>
</evidence>